<dbReference type="Proteomes" id="UP000510647">
    <property type="component" value="Chromosome 2"/>
</dbReference>
<evidence type="ECO:0000256" key="6">
    <source>
        <dbReference type="ARBA" id="ARBA00025513"/>
    </source>
</evidence>
<feature type="region of interest" description="Disordered" evidence="8">
    <location>
        <begin position="1"/>
        <end position="52"/>
    </location>
</feature>
<dbReference type="EMBL" id="CP059268">
    <property type="protein sequence ID" value="QLQ79300.1"/>
    <property type="molecule type" value="Genomic_DNA"/>
</dbReference>
<feature type="compositionally biased region" description="Low complexity" evidence="8">
    <location>
        <begin position="1"/>
        <end position="16"/>
    </location>
</feature>
<dbReference type="AlphaFoldDB" id="A0A7H9HPM7"/>
<dbReference type="GO" id="GO:0035267">
    <property type="term" value="C:NuA4 histone acetyltransferase complex"/>
    <property type="evidence" value="ECO:0007669"/>
    <property type="project" value="InterPro"/>
</dbReference>
<name>A0A7H9HPM7_9SACH</name>
<reference evidence="10 11" key="1">
    <citation type="submission" date="2020-06" db="EMBL/GenBank/DDBJ databases">
        <title>The yeast mating-type switching endonuclease HO is a domesticated member of an unorthodox homing genetic element family.</title>
        <authorList>
            <person name="Coughlan A.Y."/>
            <person name="Lombardi L."/>
            <person name="Braun-Galleani S."/>
            <person name="Martos A.R."/>
            <person name="Galeote V."/>
            <person name="Bigey F."/>
            <person name="Dequin S."/>
            <person name="Byrne K.P."/>
            <person name="Wolfe K.H."/>
        </authorList>
    </citation>
    <scope>NUCLEOTIDE SEQUENCE [LARGE SCALE GENOMIC DNA]</scope>
    <source>
        <strain evidence="10 11">CBS2947</strain>
    </source>
</reference>
<comment type="similarity">
    <text evidence="2 7">Belongs to the enhancer of polycomb family.</text>
</comment>
<keyword evidence="3 7" id="KW-0805">Transcription regulation</keyword>
<feature type="compositionally biased region" description="Basic and acidic residues" evidence="8">
    <location>
        <begin position="781"/>
        <end position="790"/>
    </location>
</feature>
<feature type="region of interest" description="Disordered" evidence="8">
    <location>
        <begin position="778"/>
        <end position="820"/>
    </location>
</feature>
<evidence type="ECO:0000313" key="10">
    <source>
        <dbReference type="EMBL" id="QLQ79300.1"/>
    </source>
</evidence>
<feature type="compositionally biased region" description="Polar residues" evidence="8">
    <location>
        <begin position="808"/>
        <end position="820"/>
    </location>
</feature>
<gene>
    <name evidence="10" type="ORF">HG537_0B06480</name>
</gene>
<dbReference type="Pfam" id="PF10513">
    <property type="entry name" value="EPL1"/>
    <property type="match status" value="1"/>
</dbReference>
<dbReference type="OrthoDB" id="435275at2759"/>
<protein>
    <recommendedName>
        <fullName evidence="7">Enhancer of polycomb-like protein</fullName>
    </recommendedName>
</protein>
<sequence length="820" mass="94697">MPTPTTASGTAGSSTSNSRHVKSSADSQDSHDEGVGPPGSGSAESNSRFRHRKISVRQRLRILKPSDLKSLDQEELQQRDVADIETGVEKNEEKEVHLHRILQKGSSHLNNQRKEYIPTPDASSTWNEFDHFYRGHFAEPSSYIKFSATVEDCCGAPYCMDETDEDFLKELKSRYEGDDKLTEDEFEVMCSSFDSAIRVRQPFLSTDPQSILTFDEIKPTLVKSDYAHVQLKSSLANEIGLASGRQFVTQFDSKANLETRALTVLLEKFGPDVYEHWKRRKLASPTTEIFPQLKFERPDEKDDVDPYVCFRRRDVRQARKTRRVDILNSQKLRLLHQELQRAKKMALLVAKRERISMDLLQKSLTIFDQRSEVKKLKRSLNIRGEDDDLVNHKRKRLDIFAHQRKLQEEAAAAAAAMATTSDSSVRRGYKNKISRKEIESLTKSGQRLTKQQIQQSAAVLGNNKQKQDTKLAQVQAEQQQQLQQQQQNVASHVYVKLPSSKVPDLTLEDVDNLLANKEKNAKKFVHDRMEKRKMEDGDVFFNLTDDPYNPVFDITLPKGVSPSNAPFSSIASSRFEVSRSYYSKHLADYLKGSTKEVTAFSKDGEKLPQNNFKVKKVEVYDPFQNNNEIHSREYPVKFRRRVGRCGIQYMDRKPNKIHHNVEVVLSEFLDFDAIEKHEMDSNQTINVYDSKWDEFSRLYSQWKYDSPRNEYGLKISEEPSRLNRISNDAQVIRFGTMLGSKSYEQLREVTVKYRQEYISRMKQQKINNQKQLQLQQLQRQQQEREFRQDDQVSVDGPSIADSSPPMESMTTTVEVSRNTK</sequence>
<proteinExistence type="inferred from homology"/>
<comment type="subcellular location">
    <subcellularLocation>
        <location evidence="1 7">Nucleus</location>
    </subcellularLocation>
</comment>
<keyword evidence="11" id="KW-1185">Reference proteome</keyword>
<dbReference type="InterPro" id="IPR024943">
    <property type="entry name" value="Enhancer_polycomb"/>
</dbReference>
<dbReference type="InterPro" id="IPR019542">
    <property type="entry name" value="Enhancer_polycomb-like_N"/>
</dbReference>
<evidence type="ECO:0000256" key="2">
    <source>
        <dbReference type="ARBA" id="ARBA00008035"/>
    </source>
</evidence>
<dbReference type="GO" id="GO:0006357">
    <property type="term" value="P:regulation of transcription by RNA polymerase II"/>
    <property type="evidence" value="ECO:0007669"/>
    <property type="project" value="InterPro"/>
</dbReference>
<evidence type="ECO:0000256" key="5">
    <source>
        <dbReference type="ARBA" id="ARBA00023242"/>
    </source>
</evidence>
<organism evidence="10 11">
    <name type="scientific">Torulaspora globosa</name>
    <dbReference type="NCBI Taxonomy" id="48254"/>
    <lineage>
        <taxon>Eukaryota</taxon>
        <taxon>Fungi</taxon>
        <taxon>Dikarya</taxon>
        <taxon>Ascomycota</taxon>
        <taxon>Saccharomycotina</taxon>
        <taxon>Saccharomycetes</taxon>
        <taxon>Saccharomycetales</taxon>
        <taxon>Saccharomycetaceae</taxon>
        <taxon>Torulaspora</taxon>
    </lineage>
</organism>
<evidence type="ECO:0000256" key="7">
    <source>
        <dbReference type="RuleBase" id="RU361124"/>
    </source>
</evidence>
<dbReference type="PANTHER" id="PTHR14898">
    <property type="entry name" value="ENHANCER OF POLYCOMB"/>
    <property type="match status" value="1"/>
</dbReference>
<keyword evidence="4 7" id="KW-0804">Transcription</keyword>
<evidence type="ECO:0000259" key="9">
    <source>
        <dbReference type="Pfam" id="PF10513"/>
    </source>
</evidence>
<evidence type="ECO:0000256" key="4">
    <source>
        <dbReference type="ARBA" id="ARBA00023163"/>
    </source>
</evidence>
<evidence type="ECO:0000256" key="8">
    <source>
        <dbReference type="SAM" id="MobiDB-lite"/>
    </source>
</evidence>
<evidence type="ECO:0000256" key="3">
    <source>
        <dbReference type="ARBA" id="ARBA00023015"/>
    </source>
</evidence>
<evidence type="ECO:0000256" key="1">
    <source>
        <dbReference type="ARBA" id="ARBA00004123"/>
    </source>
</evidence>
<comment type="function">
    <text evidence="6">Component of the NuA4 histone acetyltransferase complex which is involved in transcriptional activation of selected genes principally by acetylation of nucleosomal histone H4 and H2A. The NuA4 complex is also involved in DNA repair. Involved in gene silencing by neighboring heterochromatin, blockage of the silencing spreading along the chromosome, and required for cell cycle progression through G2/M.</text>
</comment>
<dbReference type="GO" id="GO:0005634">
    <property type="term" value="C:nucleus"/>
    <property type="evidence" value="ECO:0007669"/>
    <property type="project" value="UniProtKB-SubCell"/>
</dbReference>
<feature type="domain" description="Enhancer of polycomb-like N-terminal" evidence="9">
    <location>
        <begin position="50"/>
        <end position="193"/>
    </location>
</feature>
<accession>A0A7H9HPM7</accession>
<evidence type="ECO:0000313" key="11">
    <source>
        <dbReference type="Proteomes" id="UP000510647"/>
    </source>
</evidence>
<keyword evidence="5 7" id="KW-0539">Nucleus</keyword>